<dbReference type="GO" id="GO:0000932">
    <property type="term" value="C:P-body"/>
    <property type="evidence" value="ECO:0007669"/>
    <property type="project" value="TreeGrafter"/>
</dbReference>
<dbReference type="InterPro" id="IPR036523">
    <property type="entry name" value="SurE-like_sf"/>
</dbReference>
<evidence type="ECO:0000313" key="3">
    <source>
        <dbReference type="EMBL" id="OSX67601.1"/>
    </source>
</evidence>
<keyword evidence="4" id="KW-1185">Reference proteome</keyword>
<protein>
    <recommendedName>
        <fullName evidence="2">Survival protein SurE-like phosphatase/nucleotidase domain-containing protein</fullName>
    </recommendedName>
</protein>
<sequence length="324" mass="34800">LTKNDDGPPGPDSPYIYGLYRHLTRDLGWDVRVVIPSSQKSWIETLHYCSDGSGETSEFSRSLKEGELAEWILLDGTPATCANIALHNLYHGEIDLLISGPNLGRNSSAAFALSSGTIGAALSSALSRVRSIALSYGTVLHPTPTTLHEPAHQLGARIIQHLWKNWGADEGGIRDGEIDLYNLNIPMIEGLLSEEGLKICWTHIWRNSYGRLFKANSPREAAVAAANLSSAGPDSPSEDPAGSKTSAADKQVTPRDVAKLSFRWGPDMSGIINPITSPIGSDGWAIAQGWVSVTPIRASFAEPSAVQPAQSAADVEAKLWKVKL</sequence>
<dbReference type="InterPro" id="IPR002828">
    <property type="entry name" value="SurE-like_Pase/nucleotidase"/>
</dbReference>
<feature type="non-terminal residue" evidence="3">
    <location>
        <position position="1"/>
    </location>
</feature>
<evidence type="ECO:0000256" key="1">
    <source>
        <dbReference type="SAM" id="MobiDB-lite"/>
    </source>
</evidence>
<evidence type="ECO:0000313" key="4">
    <source>
        <dbReference type="Proteomes" id="UP000194127"/>
    </source>
</evidence>
<accession>A0A1X6NG34</accession>
<dbReference type="PANTHER" id="PTHR47551">
    <property type="entry name" value="TUBULIN--TYROSINE LIGASE PBY1-RELATED"/>
    <property type="match status" value="1"/>
</dbReference>
<dbReference type="Gene3D" id="3.40.1210.10">
    <property type="entry name" value="Survival protein SurE-like phosphatase/nucleotidase"/>
    <property type="match status" value="1"/>
</dbReference>
<reference evidence="3 4" key="1">
    <citation type="submission" date="2017-04" db="EMBL/GenBank/DDBJ databases">
        <title>Genome Sequence of the Model Brown-Rot Fungus Postia placenta SB12.</title>
        <authorList>
            <consortium name="DOE Joint Genome Institute"/>
            <person name="Gaskell J."/>
            <person name="Kersten P."/>
            <person name="Larrondo L.F."/>
            <person name="Canessa P."/>
            <person name="Martinez D."/>
            <person name="Hibbett D."/>
            <person name="Schmoll M."/>
            <person name="Kubicek C.P."/>
            <person name="Martinez A.T."/>
            <person name="Yadav J."/>
            <person name="Master E."/>
            <person name="Magnuson J.K."/>
            <person name="James T."/>
            <person name="Yaver D."/>
            <person name="Berka R."/>
            <person name="Labutti K."/>
            <person name="Lipzen A."/>
            <person name="Aerts A."/>
            <person name="Barry K."/>
            <person name="Henrissat B."/>
            <person name="Blanchette R."/>
            <person name="Grigoriev I."/>
            <person name="Cullen D."/>
        </authorList>
    </citation>
    <scope>NUCLEOTIDE SEQUENCE [LARGE SCALE GENOMIC DNA]</scope>
    <source>
        <strain evidence="3 4">MAD-698-R-SB12</strain>
    </source>
</reference>
<dbReference type="SUPFAM" id="SSF64167">
    <property type="entry name" value="SurE-like"/>
    <property type="match status" value="1"/>
</dbReference>
<dbReference type="RefSeq" id="XP_024344395.1">
    <property type="nucleotide sequence ID" value="XM_024483965.1"/>
</dbReference>
<gene>
    <name evidence="3" type="ORF">POSPLADRAFT_1130540</name>
</gene>
<dbReference type="Proteomes" id="UP000194127">
    <property type="component" value="Unassembled WGS sequence"/>
</dbReference>
<feature type="region of interest" description="Disordered" evidence="1">
    <location>
        <begin position="225"/>
        <end position="254"/>
    </location>
</feature>
<dbReference type="Pfam" id="PF01975">
    <property type="entry name" value="SurE"/>
    <property type="match status" value="1"/>
</dbReference>
<proteinExistence type="predicted"/>
<dbReference type="AlphaFoldDB" id="A0A1X6NG34"/>
<dbReference type="PANTHER" id="PTHR47551:SF1">
    <property type="entry name" value="TUBULIN--TYROSINE LIGASE PBY1-RELATED"/>
    <property type="match status" value="1"/>
</dbReference>
<dbReference type="STRING" id="670580.A0A1X6NG34"/>
<dbReference type="InterPro" id="IPR027746">
    <property type="entry name" value="TTL"/>
</dbReference>
<evidence type="ECO:0000259" key="2">
    <source>
        <dbReference type="Pfam" id="PF01975"/>
    </source>
</evidence>
<dbReference type="OrthoDB" id="202825at2759"/>
<dbReference type="GO" id="GO:0016787">
    <property type="term" value="F:hydrolase activity"/>
    <property type="evidence" value="ECO:0007669"/>
    <property type="project" value="InterPro"/>
</dbReference>
<dbReference type="GeneID" id="36328914"/>
<feature type="domain" description="Survival protein SurE-like phosphatase/nucleotidase" evidence="2">
    <location>
        <begin position="1"/>
        <end position="209"/>
    </location>
</feature>
<dbReference type="EMBL" id="KZ110591">
    <property type="protein sequence ID" value="OSX67601.1"/>
    <property type="molecule type" value="Genomic_DNA"/>
</dbReference>
<organism evidence="3 4">
    <name type="scientific">Postia placenta MAD-698-R-SB12</name>
    <dbReference type="NCBI Taxonomy" id="670580"/>
    <lineage>
        <taxon>Eukaryota</taxon>
        <taxon>Fungi</taxon>
        <taxon>Dikarya</taxon>
        <taxon>Basidiomycota</taxon>
        <taxon>Agaricomycotina</taxon>
        <taxon>Agaricomycetes</taxon>
        <taxon>Polyporales</taxon>
        <taxon>Adustoporiaceae</taxon>
        <taxon>Rhodonia</taxon>
    </lineage>
</organism>
<name>A0A1X6NG34_9APHY</name>